<name>A0A010RGH9_9PEZI</name>
<comment type="caution">
    <text evidence="1">The sequence shown here is derived from an EMBL/GenBank/DDBJ whole genome shotgun (WGS) entry which is preliminary data.</text>
</comment>
<dbReference type="Proteomes" id="UP000020467">
    <property type="component" value="Unassembled WGS sequence"/>
</dbReference>
<keyword evidence="2" id="KW-1185">Reference proteome</keyword>
<reference evidence="1 2" key="1">
    <citation type="submission" date="2014-02" db="EMBL/GenBank/DDBJ databases">
        <title>The genome sequence of Colletotrichum fioriniae PJ7.</title>
        <authorList>
            <person name="Baroncelli R."/>
            <person name="Thon M.R."/>
        </authorList>
    </citation>
    <scope>NUCLEOTIDE SEQUENCE [LARGE SCALE GENOMIC DNA]</scope>
    <source>
        <strain evidence="1 2">PJ7</strain>
    </source>
</reference>
<dbReference type="KEGG" id="cfj:CFIO01_06026"/>
<evidence type="ECO:0000313" key="2">
    <source>
        <dbReference type="Proteomes" id="UP000020467"/>
    </source>
</evidence>
<proteinExistence type="predicted"/>
<dbReference type="EMBL" id="JARH01000553">
    <property type="protein sequence ID" value="EXF79436.1"/>
    <property type="molecule type" value="Genomic_DNA"/>
</dbReference>
<organism evidence="1 2">
    <name type="scientific">Colletotrichum fioriniae PJ7</name>
    <dbReference type="NCBI Taxonomy" id="1445577"/>
    <lineage>
        <taxon>Eukaryota</taxon>
        <taxon>Fungi</taxon>
        <taxon>Dikarya</taxon>
        <taxon>Ascomycota</taxon>
        <taxon>Pezizomycotina</taxon>
        <taxon>Sordariomycetes</taxon>
        <taxon>Hypocreomycetidae</taxon>
        <taxon>Glomerellales</taxon>
        <taxon>Glomerellaceae</taxon>
        <taxon>Colletotrichum</taxon>
        <taxon>Colletotrichum acutatum species complex</taxon>
    </lineage>
</organism>
<protein>
    <submittedName>
        <fullName evidence="1">Uncharacterized protein</fullName>
    </submittedName>
</protein>
<dbReference type="HOGENOM" id="CLU_936927_0_0_1"/>
<accession>A0A010RGH9</accession>
<sequence length="297" mass="34238">MYGMICRTSEDDLFKEANISREEYKSDVQMWKQARRAYALSKGQRLQVRKAMAAIREGIGVALQEASPKKKKPLRQLPKTRGDVIFSYHLLTAEEIDIPTSIQEAEDDSDNAIDMDNPFDGSWGVYFWEQYYASPDNITEKAREAIKRTKSFIMRKSTLLEGEVTIGRLNIGFLDFLCPRTTGLYDTKPDQSYEGHKVKLQFINDDYLILDLDSTIFANSSGSDSPWPSTVKPVRRFYGVTETKVQSLLDQRIWKGGRTSQEERTPPPARDWKTEFKLAHPMGAYYNPRYSQWDIDV</sequence>
<evidence type="ECO:0000313" key="1">
    <source>
        <dbReference type="EMBL" id="EXF79436.1"/>
    </source>
</evidence>
<dbReference type="AlphaFoldDB" id="A0A010RGH9"/>
<dbReference type="OrthoDB" id="10558264at2759"/>
<gene>
    <name evidence="1" type="ORF">CFIO01_06026</name>
</gene>